<feature type="domain" description="Ppx/GppA phosphatase N-terminal" evidence="1">
    <location>
        <begin position="28"/>
        <end position="284"/>
    </location>
</feature>
<proteinExistence type="predicted"/>
<name>A0ABT8L795_9BACT</name>
<evidence type="ECO:0000313" key="3">
    <source>
        <dbReference type="Proteomes" id="UP001172083"/>
    </source>
</evidence>
<evidence type="ECO:0000259" key="1">
    <source>
        <dbReference type="Pfam" id="PF02541"/>
    </source>
</evidence>
<organism evidence="2 3">
    <name type="scientific">Agaribacillus aureus</name>
    <dbReference type="NCBI Taxonomy" id="3051825"/>
    <lineage>
        <taxon>Bacteria</taxon>
        <taxon>Pseudomonadati</taxon>
        <taxon>Bacteroidota</taxon>
        <taxon>Cytophagia</taxon>
        <taxon>Cytophagales</taxon>
        <taxon>Splendidivirgaceae</taxon>
        <taxon>Agaribacillus</taxon>
    </lineage>
</organism>
<dbReference type="EMBL" id="JAUJEB010000001">
    <property type="protein sequence ID" value="MDN5212103.1"/>
    <property type="molecule type" value="Genomic_DNA"/>
</dbReference>
<dbReference type="InterPro" id="IPR043129">
    <property type="entry name" value="ATPase_NBD"/>
</dbReference>
<dbReference type="Pfam" id="PF02541">
    <property type="entry name" value="Ppx-GppA"/>
    <property type="match status" value="1"/>
</dbReference>
<dbReference type="InterPro" id="IPR050273">
    <property type="entry name" value="GppA/Ppx_hydrolase"/>
</dbReference>
<comment type="caution">
    <text evidence="2">The sequence shown here is derived from an EMBL/GenBank/DDBJ whole genome shotgun (WGS) entry which is preliminary data.</text>
</comment>
<dbReference type="RefSeq" id="WP_346758414.1">
    <property type="nucleotide sequence ID" value="NZ_JAUJEB010000001.1"/>
</dbReference>
<sequence>MKFAAVDIGSNAIRFQISTVLNNQGDISFKKLEYIRFPLRLGHDVFIHKKISAVSEAKFLKLMKAFSLLIDLYEVDDLMICATSAMRESTNGPEIADKVKKETDLLIEIIDGEREAEMINDTLSMFINDKEHLHIDVGGGSTELNLYQNGGKIASRSFQIGSVRKLENMDTVESWLEMESWVKSHVDQKFNEVTAIGTGGNINKIFELAEKKSGYTLSLKKIEEIRAYLMRFSIPERINILRLNPDRADVIIPASEIYIAVMKWARAKKMKVPAVGLKDGIIKALYEKNR</sequence>
<dbReference type="PANTHER" id="PTHR30005">
    <property type="entry name" value="EXOPOLYPHOSPHATASE"/>
    <property type="match status" value="1"/>
</dbReference>
<dbReference type="SUPFAM" id="SSF53067">
    <property type="entry name" value="Actin-like ATPase domain"/>
    <property type="match status" value="2"/>
</dbReference>
<gene>
    <name evidence="2" type="ORF">QQ020_08575</name>
</gene>
<dbReference type="Gene3D" id="3.30.420.40">
    <property type="match status" value="1"/>
</dbReference>
<dbReference type="Gene3D" id="3.30.420.150">
    <property type="entry name" value="Exopolyphosphatase. Domain 2"/>
    <property type="match status" value="1"/>
</dbReference>
<dbReference type="InterPro" id="IPR003695">
    <property type="entry name" value="Ppx_GppA_N"/>
</dbReference>
<accession>A0ABT8L795</accession>
<dbReference type="PANTHER" id="PTHR30005:SF0">
    <property type="entry name" value="RETROGRADE REGULATION PROTEIN 2"/>
    <property type="match status" value="1"/>
</dbReference>
<dbReference type="Proteomes" id="UP001172083">
    <property type="component" value="Unassembled WGS sequence"/>
</dbReference>
<reference evidence="2" key="1">
    <citation type="submission" date="2023-06" db="EMBL/GenBank/DDBJ databases">
        <title>Genomic of Agaribacillus aureum.</title>
        <authorList>
            <person name="Wang G."/>
        </authorList>
    </citation>
    <scope>NUCLEOTIDE SEQUENCE</scope>
    <source>
        <strain evidence="2">BMA12</strain>
    </source>
</reference>
<evidence type="ECO:0000313" key="2">
    <source>
        <dbReference type="EMBL" id="MDN5212103.1"/>
    </source>
</evidence>
<keyword evidence="3" id="KW-1185">Reference proteome</keyword>
<protein>
    <submittedName>
        <fullName evidence="2">Phosphatase</fullName>
    </submittedName>
</protein>
<dbReference type="CDD" id="cd24006">
    <property type="entry name" value="ASKHA_NBD_PPX_GppA"/>
    <property type="match status" value="1"/>
</dbReference>